<proteinExistence type="predicted"/>
<evidence type="ECO:0000256" key="1">
    <source>
        <dbReference type="SAM" id="Phobius"/>
    </source>
</evidence>
<feature type="transmembrane region" description="Helical" evidence="1">
    <location>
        <begin position="233"/>
        <end position="256"/>
    </location>
</feature>
<organism evidence="2 3">
    <name type="scientific">Motilimonas cestriensis</name>
    <dbReference type="NCBI Taxonomy" id="2742685"/>
    <lineage>
        <taxon>Bacteria</taxon>
        <taxon>Pseudomonadati</taxon>
        <taxon>Pseudomonadota</taxon>
        <taxon>Gammaproteobacteria</taxon>
        <taxon>Alteromonadales</taxon>
        <taxon>Alteromonadales genera incertae sedis</taxon>
        <taxon>Motilimonas</taxon>
    </lineage>
</organism>
<protein>
    <recommendedName>
        <fullName evidence="4">Polysaccharide biosynthesis protein</fullName>
    </recommendedName>
</protein>
<dbReference type="RefSeq" id="WP_233051643.1">
    <property type="nucleotide sequence ID" value="NZ_JAIMJA010000003.1"/>
</dbReference>
<feature type="transmembrane region" description="Helical" evidence="1">
    <location>
        <begin position="159"/>
        <end position="179"/>
    </location>
</feature>
<accession>A0ABS8W9K0</accession>
<feature type="transmembrane region" description="Helical" evidence="1">
    <location>
        <begin position="6"/>
        <end position="25"/>
    </location>
</feature>
<keyword evidence="1" id="KW-0472">Membrane</keyword>
<name>A0ABS8W9K0_9GAMM</name>
<evidence type="ECO:0000313" key="3">
    <source>
        <dbReference type="Proteomes" id="UP001201273"/>
    </source>
</evidence>
<evidence type="ECO:0000313" key="2">
    <source>
        <dbReference type="EMBL" id="MCE2594065.1"/>
    </source>
</evidence>
<evidence type="ECO:0008006" key="4">
    <source>
        <dbReference type="Google" id="ProtNLM"/>
    </source>
</evidence>
<sequence>MKSKFLYVGLSYSIQFLNIVLNLIFMQRLPPIILGDLAIAKIWLQAFDYTHLGTRFALDRYLPVTKRDSHRRPYLIFSLCVVLVGSSIVFISSMILERANPIVFSFCIVGITLALFNVIKAYFRAVGGIETVNKLMALLYVLPLTLSVSVALYSFSLFIWVYPLSFSFFLLFFSIKYYSLLLDNYNLKHFSVIKRKVSSVSFLLFFNSVCVYASFVVDRFFVDWYLGRVELGLYSVVMFVFASLFTIPSILTELVFPKVVYRVVNERQLFFIREMLFVFLGTAIAVLIANCALYFLVQRFTDYGELLPLMQLASLGVLPYSFIAIFHHVFNALDKRRLLFFSNASLLLIYVLSLSFYYDGGLAYFVYLKVAFCFFLCLFLFLMLFFSND</sequence>
<keyword evidence="1" id="KW-1133">Transmembrane helix</keyword>
<feature type="transmembrane region" description="Helical" evidence="1">
    <location>
        <begin position="276"/>
        <end position="297"/>
    </location>
</feature>
<keyword evidence="3" id="KW-1185">Reference proteome</keyword>
<feature type="transmembrane region" description="Helical" evidence="1">
    <location>
        <begin position="74"/>
        <end position="96"/>
    </location>
</feature>
<feature type="transmembrane region" description="Helical" evidence="1">
    <location>
        <begin position="200"/>
        <end position="221"/>
    </location>
</feature>
<feature type="transmembrane region" description="Helical" evidence="1">
    <location>
        <begin position="364"/>
        <end position="386"/>
    </location>
</feature>
<reference evidence="2 3" key="1">
    <citation type="journal article" date="2022" name="Environ. Microbiol. Rep.">
        <title>Eco-phylogenetic analyses reveal divergent evolution of vitamin B12 metabolism in the marine bacterial family 'Psychromonadaceae'.</title>
        <authorList>
            <person name="Jin X."/>
            <person name="Yang Y."/>
            <person name="Cao H."/>
            <person name="Gao B."/>
            <person name="Zhao Z."/>
        </authorList>
    </citation>
    <scope>NUCLEOTIDE SEQUENCE [LARGE SCALE GENOMIC DNA]</scope>
    <source>
        <strain evidence="2 3">MKS20</strain>
    </source>
</reference>
<comment type="caution">
    <text evidence="2">The sequence shown here is derived from an EMBL/GenBank/DDBJ whole genome shotgun (WGS) entry which is preliminary data.</text>
</comment>
<keyword evidence="1" id="KW-0812">Transmembrane</keyword>
<feature type="transmembrane region" description="Helical" evidence="1">
    <location>
        <begin position="309"/>
        <end position="326"/>
    </location>
</feature>
<feature type="transmembrane region" description="Helical" evidence="1">
    <location>
        <begin position="102"/>
        <end position="123"/>
    </location>
</feature>
<gene>
    <name evidence="2" type="ORF">K6Y31_04470</name>
</gene>
<dbReference type="EMBL" id="JAIMJA010000003">
    <property type="protein sequence ID" value="MCE2594065.1"/>
    <property type="molecule type" value="Genomic_DNA"/>
</dbReference>
<feature type="transmembrane region" description="Helical" evidence="1">
    <location>
        <begin position="338"/>
        <end position="358"/>
    </location>
</feature>
<dbReference type="Proteomes" id="UP001201273">
    <property type="component" value="Unassembled WGS sequence"/>
</dbReference>
<feature type="transmembrane region" description="Helical" evidence="1">
    <location>
        <begin position="135"/>
        <end position="153"/>
    </location>
</feature>